<dbReference type="Pfam" id="PF00743">
    <property type="entry name" value="FMO-like"/>
    <property type="match status" value="1"/>
</dbReference>
<feature type="region of interest" description="Disordered" evidence="6">
    <location>
        <begin position="554"/>
        <end position="600"/>
    </location>
</feature>
<keyword evidence="4" id="KW-0274">FAD</keyword>
<evidence type="ECO:0008006" key="8">
    <source>
        <dbReference type="Google" id="ProtNLM"/>
    </source>
</evidence>
<proteinExistence type="inferred from homology"/>
<evidence type="ECO:0000256" key="1">
    <source>
        <dbReference type="ARBA" id="ARBA00001974"/>
    </source>
</evidence>
<comment type="cofactor">
    <cofactor evidence="1">
        <name>FAD</name>
        <dbReference type="ChEBI" id="CHEBI:57692"/>
    </cofactor>
</comment>
<accession>A0AAJ8BQM9</accession>
<dbReference type="SUPFAM" id="SSF51905">
    <property type="entry name" value="FAD/NAD(P)-binding domain"/>
    <property type="match status" value="1"/>
</dbReference>
<keyword evidence="5" id="KW-0560">Oxidoreductase</keyword>
<dbReference type="PANTHER" id="PTHR42877">
    <property type="entry name" value="L-ORNITHINE N(5)-MONOOXYGENASE-RELATED"/>
    <property type="match status" value="1"/>
</dbReference>
<dbReference type="Gene3D" id="3.50.50.60">
    <property type="entry name" value="FAD/NAD(P)-binding domain"/>
    <property type="match status" value="2"/>
</dbReference>
<reference evidence="7" key="2">
    <citation type="submission" date="2025-08" db="UniProtKB">
        <authorList>
            <consortium name="RefSeq"/>
        </authorList>
    </citation>
    <scope>IDENTIFICATION</scope>
</reference>
<evidence type="ECO:0000256" key="3">
    <source>
        <dbReference type="ARBA" id="ARBA00022630"/>
    </source>
</evidence>
<dbReference type="AlphaFoldDB" id="A0AAJ8BQM9"/>
<protein>
    <recommendedName>
        <fullName evidence="8">Monooxygenase</fullName>
    </recommendedName>
</protein>
<dbReference type="InterPro" id="IPR036188">
    <property type="entry name" value="FAD/NAD-bd_sf"/>
</dbReference>
<keyword evidence="3" id="KW-0285">Flavoprotein</keyword>
<evidence type="ECO:0000313" key="7">
    <source>
        <dbReference type="RefSeq" id="XP_059602080.1"/>
    </source>
</evidence>
<comment type="similarity">
    <text evidence="2">Belongs to the FAD-binding monooxygenase family.</text>
</comment>
<reference evidence="7" key="1">
    <citation type="submission" date="2025-02" db="EMBL/GenBank/DDBJ databases">
        <authorList>
            <consortium name="NCBI Genome Project"/>
        </authorList>
    </citation>
    <scope>NUCLEOTIDE SEQUENCE</scope>
</reference>
<dbReference type="KEGG" id="ang:An13g01810"/>
<dbReference type="InterPro" id="IPR051209">
    <property type="entry name" value="FAD-bind_Monooxygenase_sf"/>
</dbReference>
<evidence type="ECO:0000256" key="2">
    <source>
        <dbReference type="ARBA" id="ARBA00010139"/>
    </source>
</evidence>
<evidence type="ECO:0000256" key="4">
    <source>
        <dbReference type="ARBA" id="ARBA00022827"/>
    </source>
</evidence>
<evidence type="ECO:0000256" key="6">
    <source>
        <dbReference type="SAM" id="MobiDB-lite"/>
    </source>
</evidence>
<name>A0AAJ8BQM9_ASPNG</name>
<dbReference type="PANTHER" id="PTHR42877:SF8">
    <property type="entry name" value="MONOOXYGENASE"/>
    <property type="match status" value="1"/>
</dbReference>
<sequence>MDPIRAEAIHNERHVKVVCVGAGASGLCLAYKLQRSFQNYDLTIYEKNPEISGTWYENRYPGCACDVPSHNYVYSFEPKADWSSVYAGSREIRGYFNDFANKYGLRKYIHTSHVVTETNWIEESGQWQVTATDLTTGHTVHDWCHILIHATGYLNKPAWPEIPGLADFKGTKLHSAMYDESVSLEGKNVLLIGAGSSAVQILPAIQPIVNRVKIFIRSPTWLLPDISTEAGKFPEEQIEHFVNNPESVTALRKDNERTMNSIFRTAMYLKDTVLQEQAKGLLTSVMKNAFQDQEMEDRLIPNFSVGCKRVVPSGFRYLNTLKKENVDVVYGGVTAVTPSGCVSEDGNEHQGDIIICATGFDTSYIPRYPVIGPNGRNLQTEWAESIMGYMGIGISEFPNTFTMLGPYTPVSNGPTMVAIEAQADYICSFIDRYQTEPIHSMALKGDVCAEFKEHVGSFMEKAVWTDNCRNSHNNHTIGGRVPTTWPGSTLHYLEAMREPRADDWDIKYKGNRFSWLGIGVSQTEWDPTADLGYYIRQSDDGPWHSRRKRNLVIAKTGSMAPRPLHRQPKLAAKEKAQSIKADVSEQMPRAQAEPVSEATA</sequence>
<evidence type="ECO:0000256" key="5">
    <source>
        <dbReference type="ARBA" id="ARBA00023002"/>
    </source>
</evidence>
<organism evidence="7">
    <name type="scientific">Aspergillus niger</name>
    <dbReference type="NCBI Taxonomy" id="5061"/>
    <lineage>
        <taxon>Eukaryota</taxon>
        <taxon>Fungi</taxon>
        <taxon>Dikarya</taxon>
        <taxon>Ascomycota</taxon>
        <taxon>Pezizomycotina</taxon>
        <taxon>Eurotiomycetes</taxon>
        <taxon>Eurotiomycetidae</taxon>
        <taxon>Eurotiales</taxon>
        <taxon>Aspergillaceae</taxon>
        <taxon>Aspergillus</taxon>
        <taxon>Aspergillus subgen. Circumdati</taxon>
    </lineage>
</organism>
<dbReference type="GeneID" id="4986629"/>
<dbReference type="RefSeq" id="XP_059602080.1">
    <property type="nucleotide sequence ID" value="XM_059743854.1"/>
</dbReference>
<gene>
    <name evidence="7" type="ORF">An13g01810</name>
</gene>
<dbReference type="GO" id="GO:0016491">
    <property type="term" value="F:oxidoreductase activity"/>
    <property type="evidence" value="ECO:0007669"/>
    <property type="project" value="UniProtKB-KW"/>
</dbReference>
<dbReference type="InterPro" id="IPR020946">
    <property type="entry name" value="Flavin_mOase-like"/>
</dbReference>